<dbReference type="AlphaFoldDB" id="A0A096FA29"/>
<feature type="transmembrane region" description="Helical" evidence="6">
    <location>
        <begin position="65"/>
        <end position="84"/>
    </location>
</feature>
<dbReference type="InterPro" id="IPR016174">
    <property type="entry name" value="Di-haem_cyt_TM"/>
</dbReference>
<comment type="caution">
    <text evidence="8">The sequence shown here is derived from an EMBL/GenBank/DDBJ whole genome shotgun (WGS) entry which is preliminary data.</text>
</comment>
<keyword evidence="5 6" id="KW-0472">Membrane</keyword>
<dbReference type="GO" id="GO:0020037">
    <property type="term" value="F:heme binding"/>
    <property type="evidence" value="ECO:0007669"/>
    <property type="project" value="TreeGrafter"/>
</dbReference>
<dbReference type="PANTHER" id="PTHR30485">
    <property type="entry name" value="NI/FE-HYDROGENASE 1 B-TYPE CYTOCHROME SUBUNIT"/>
    <property type="match status" value="1"/>
</dbReference>
<dbReference type="Gene3D" id="1.20.950.20">
    <property type="entry name" value="Transmembrane di-heme cytochromes, Chain C"/>
    <property type="match status" value="1"/>
</dbReference>
<evidence type="ECO:0000256" key="2">
    <source>
        <dbReference type="ARBA" id="ARBA00022475"/>
    </source>
</evidence>
<name>A0A096FA29_COMTE</name>
<dbReference type="GO" id="GO:0022904">
    <property type="term" value="P:respiratory electron transport chain"/>
    <property type="evidence" value="ECO:0007669"/>
    <property type="project" value="InterPro"/>
</dbReference>
<protein>
    <submittedName>
        <fullName evidence="8">Cytochrome B561</fullName>
    </submittedName>
</protein>
<dbReference type="InterPro" id="IPR011577">
    <property type="entry name" value="Cyt_b561_bac/Ni-Hgenase"/>
</dbReference>
<keyword evidence="2" id="KW-1003">Cell membrane</keyword>
<evidence type="ECO:0000256" key="5">
    <source>
        <dbReference type="ARBA" id="ARBA00023136"/>
    </source>
</evidence>
<evidence type="ECO:0000256" key="4">
    <source>
        <dbReference type="ARBA" id="ARBA00022989"/>
    </source>
</evidence>
<evidence type="ECO:0000313" key="8">
    <source>
        <dbReference type="EMBL" id="KGH27226.1"/>
    </source>
</evidence>
<feature type="transmembrane region" description="Helical" evidence="6">
    <location>
        <begin position="90"/>
        <end position="111"/>
    </location>
</feature>
<dbReference type="EMBL" id="AWOR01000062">
    <property type="protein sequence ID" value="KGH27226.1"/>
    <property type="molecule type" value="Genomic_DNA"/>
</dbReference>
<evidence type="ECO:0000313" key="9">
    <source>
        <dbReference type="Proteomes" id="UP000029553"/>
    </source>
</evidence>
<evidence type="ECO:0000256" key="1">
    <source>
        <dbReference type="ARBA" id="ARBA00004651"/>
    </source>
</evidence>
<feature type="domain" description="Cytochrome b561 bacterial/Ni-hydrogenase" evidence="7">
    <location>
        <begin position="59"/>
        <end position="231"/>
    </location>
</feature>
<keyword evidence="3 6" id="KW-0812">Transmembrane</keyword>
<evidence type="ECO:0000256" key="3">
    <source>
        <dbReference type="ARBA" id="ARBA00022692"/>
    </source>
</evidence>
<gene>
    <name evidence="8" type="ORF">P353_18805</name>
</gene>
<feature type="transmembrane region" description="Helical" evidence="6">
    <location>
        <begin position="250"/>
        <end position="267"/>
    </location>
</feature>
<keyword evidence="4 6" id="KW-1133">Transmembrane helix</keyword>
<reference evidence="8 9" key="1">
    <citation type="submission" date="2013-09" db="EMBL/GenBank/DDBJ databases">
        <title>High correlation between genotypes and phenotypes of environmental bacteria Comamonas testosteroni strains.</title>
        <authorList>
            <person name="Liu L."/>
            <person name="Zhu W."/>
            <person name="Xia X."/>
            <person name="Xu B."/>
            <person name="Luo M."/>
            <person name="Wang G."/>
        </authorList>
    </citation>
    <scope>NUCLEOTIDE SEQUENCE [LARGE SCALE GENOMIC DNA]</scope>
    <source>
        <strain evidence="8 9">JL40</strain>
    </source>
</reference>
<dbReference type="GO" id="GO:0005886">
    <property type="term" value="C:plasma membrane"/>
    <property type="evidence" value="ECO:0007669"/>
    <property type="project" value="UniProtKB-SubCell"/>
</dbReference>
<organism evidence="8 9">
    <name type="scientific">Comamonas testosteroni</name>
    <name type="common">Pseudomonas testosteroni</name>
    <dbReference type="NCBI Taxonomy" id="285"/>
    <lineage>
        <taxon>Bacteria</taxon>
        <taxon>Pseudomonadati</taxon>
        <taxon>Pseudomonadota</taxon>
        <taxon>Betaproteobacteria</taxon>
        <taxon>Burkholderiales</taxon>
        <taxon>Comamonadaceae</taxon>
        <taxon>Comamonas</taxon>
    </lineage>
</organism>
<proteinExistence type="predicted"/>
<comment type="subcellular location">
    <subcellularLocation>
        <location evidence="1">Cell membrane</location>
        <topology evidence="1">Multi-pass membrane protein</topology>
    </subcellularLocation>
</comment>
<accession>A0A096FA29</accession>
<evidence type="ECO:0000256" key="6">
    <source>
        <dbReference type="SAM" id="Phobius"/>
    </source>
</evidence>
<sequence length="275" mass="29391">MVLQPAAGGCLTSMAESPKGRDLGLQPCQGTMSGSISHEKAMTESTTQAATEIHRIRIWDLPTRLFHWLLAICIVALVITAKMGGNAMNWHLLLGQVVLALLIFRILWGLVGGYWSRFGSFIPSAAAMRRYLSGASTTQDRAGHNPLGSLSVVAMLAVLMAQIASGLMSDDEIAFSGPLTRFVSGELISKATDYHAHWGQYLIYALVALHLLALIGYSLKGDKLVPAMVTGDKCLAEPVAASRDTASTRALAALLAVVASCLSWWVHQLGQSAAF</sequence>
<dbReference type="Proteomes" id="UP000029553">
    <property type="component" value="Unassembled WGS sequence"/>
</dbReference>
<feature type="transmembrane region" description="Helical" evidence="6">
    <location>
        <begin position="147"/>
        <end position="168"/>
    </location>
</feature>
<dbReference type="SUPFAM" id="SSF81342">
    <property type="entry name" value="Transmembrane di-heme cytochromes"/>
    <property type="match status" value="1"/>
</dbReference>
<dbReference type="InterPro" id="IPR051542">
    <property type="entry name" value="Hydrogenase_cytochrome"/>
</dbReference>
<dbReference type="GO" id="GO:0009055">
    <property type="term" value="F:electron transfer activity"/>
    <property type="evidence" value="ECO:0007669"/>
    <property type="project" value="InterPro"/>
</dbReference>
<evidence type="ECO:0000259" key="7">
    <source>
        <dbReference type="Pfam" id="PF01292"/>
    </source>
</evidence>
<feature type="transmembrane region" description="Helical" evidence="6">
    <location>
        <begin position="201"/>
        <end position="219"/>
    </location>
</feature>
<dbReference type="PANTHER" id="PTHR30485:SF2">
    <property type="entry name" value="BLL0597 PROTEIN"/>
    <property type="match status" value="1"/>
</dbReference>
<dbReference type="Pfam" id="PF01292">
    <property type="entry name" value="Ni_hydr_CYTB"/>
    <property type="match status" value="1"/>
</dbReference>